<dbReference type="Proteomes" id="UP000030711">
    <property type="component" value="Chromosome 9"/>
</dbReference>
<reference evidence="1 2" key="1">
    <citation type="journal article" date="2014" name="Nature">
        <title>The genome of Eucalyptus grandis.</title>
        <authorList>
            <person name="Myburg A.A."/>
            <person name="Grattapaglia D."/>
            <person name="Tuskan G.A."/>
            <person name="Hellsten U."/>
            <person name="Hayes R.D."/>
            <person name="Grimwood J."/>
            <person name="Jenkins J."/>
            <person name="Lindquist E."/>
            <person name="Tice H."/>
            <person name="Bauer D."/>
            <person name="Goodstein D.M."/>
            <person name="Dubchak I."/>
            <person name="Poliakov A."/>
            <person name="Mizrachi E."/>
            <person name="Kullan A.R."/>
            <person name="Hussey S.G."/>
            <person name="Pinard D."/>
            <person name="van der Merwe K."/>
            <person name="Singh P."/>
            <person name="van Jaarsveld I."/>
            <person name="Silva-Junior O.B."/>
            <person name="Togawa R.C."/>
            <person name="Pappas M.R."/>
            <person name="Faria D.A."/>
            <person name="Sansaloni C.P."/>
            <person name="Petroli C.D."/>
            <person name="Yang X."/>
            <person name="Ranjan P."/>
            <person name="Tschaplinski T.J."/>
            <person name="Ye C.Y."/>
            <person name="Li T."/>
            <person name="Sterck L."/>
            <person name="Vanneste K."/>
            <person name="Murat F."/>
            <person name="Soler M."/>
            <person name="Clemente H.S."/>
            <person name="Saidi N."/>
            <person name="Cassan-Wang H."/>
            <person name="Dunand C."/>
            <person name="Hefer C.A."/>
            <person name="Bornberg-Bauer E."/>
            <person name="Kersting A.R."/>
            <person name="Vining K."/>
            <person name="Amarasinghe V."/>
            <person name="Ranik M."/>
            <person name="Naithani S."/>
            <person name="Elser J."/>
            <person name="Boyd A.E."/>
            <person name="Liston A."/>
            <person name="Spatafora J.W."/>
            <person name="Dharmwardhana P."/>
            <person name="Raja R."/>
            <person name="Sullivan C."/>
            <person name="Romanel E."/>
            <person name="Alves-Ferreira M."/>
            <person name="Kulheim C."/>
            <person name="Foley W."/>
            <person name="Carocha V."/>
            <person name="Paiva J."/>
            <person name="Kudrna D."/>
            <person name="Brommonschenkel S.H."/>
            <person name="Pasquali G."/>
            <person name="Byrne M."/>
            <person name="Rigault P."/>
            <person name="Tibbits J."/>
            <person name="Spokevicius A."/>
            <person name="Jones R.C."/>
            <person name="Steane D.A."/>
            <person name="Vaillancourt R.E."/>
            <person name="Potts B.M."/>
            <person name="Joubert F."/>
            <person name="Barry K."/>
            <person name="Pappas G.J."/>
            <person name="Strauss S.H."/>
            <person name="Jaiswal P."/>
            <person name="Grima-Pettenati J."/>
            <person name="Salse J."/>
            <person name="Van de Peer Y."/>
            <person name="Rokhsar D.S."/>
            <person name="Schmutz J."/>
        </authorList>
    </citation>
    <scope>NUCLEOTIDE SEQUENCE [LARGE SCALE GENOMIC DNA]</scope>
    <source>
        <strain evidence="2">cv. BRASUZ1</strain>
        <tissue evidence="1">Leaf extractions</tissue>
    </source>
</reference>
<organism evidence="1 2">
    <name type="scientific">Eucalyptus grandis</name>
    <name type="common">Flooded gum</name>
    <dbReference type="NCBI Taxonomy" id="71139"/>
    <lineage>
        <taxon>Eukaryota</taxon>
        <taxon>Viridiplantae</taxon>
        <taxon>Streptophyta</taxon>
        <taxon>Embryophyta</taxon>
        <taxon>Tracheophyta</taxon>
        <taxon>Spermatophyta</taxon>
        <taxon>Magnoliopsida</taxon>
        <taxon>eudicotyledons</taxon>
        <taxon>Gunneridae</taxon>
        <taxon>Pentapetalae</taxon>
        <taxon>rosids</taxon>
        <taxon>malvids</taxon>
        <taxon>Myrtales</taxon>
        <taxon>Myrtaceae</taxon>
        <taxon>Myrtoideae</taxon>
        <taxon>Eucalypteae</taxon>
        <taxon>Eucalyptus</taxon>
    </lineage>
</organism>
<gene>
    <name evidence="1" type="ORF">EUGRSUZ_I00765</name>
</gene>
<dbReference type="EMBL" id="CM064443">
    <property type="protein sequence ID" value="KAK3412016.1"/>
    <property type="molecule type" value="Genomic_DNA"/>
</dbReference>
<comment type="caution">
    <text evidence="1">The sequence shown here is derived from an EMBL/GenBank/DDBJ whole genome shotgun (WGS) entry which is preliminary data.</text>
</comment>
<evidence type="ECO:0000313" key="1">
    <source>
        <dbReference type="EMBL" id="KAK3412016.1"/>
    </source>
</evidence>
<keyword evidence="2" id="KW-1185">Reference proteome</keyword>
<accession>A0ACC3JDX2</accession>
<sequence length="68" mass="7637">MQSVTAKGEPLWYCNHHNCDLAFDQLRQGERKENLVAQMQKKNAPTAIVKILVAPSTTPLMLVFLALN</sequence>
<proteinExistence type="predicted"/>
<name>A0ACC3JDX2_EUCGR</name>
<protein>
    <submittedName>
        <fullName evidence="1">Uncharacterized protein</fullName>
    </submittedName>
</protein>
<evidence type="ECO:0000313" key="2">
    <source>
        <dbReference type="Proteomes" id="UP000030711"/>
    </source>
</evidence>